<comment type="caution">
    <text evidence="2">The sequence shown here is derived from an EMBL/GenBank/DDBJ whole genome shotgun (WGS) entry which is preliminary data.</text>
</comment>
<keyword evidence="3" id="KW-1185">Reference proteome</keyword>
<feature type="transmembrane region" description="Helical" evidence="1">
    <location>
        <begin position="12"/>
        <end position="32"/>
    </location>
</feature>
<evidence type="ECO:0000313" key="2">
    <source>
        <dbReference type="EMBL" id="MBT9310581.1"/>
    </source>
</evidence>
<evidence type="ECO:0000313" key="3">
    <source>
        <dbReference type="Proteomes" id="UP001196661"/>
    </source>
</evidence>
<reference evidence="2 3" key="1">
    <citation type="journal article" date="2021" name="Mar. Drugs">
        <title>Genome Reduction and Secondary Metabolism of the Marine Sponge-Associated Cyanobacterium Leptothoe.</title>
        <authorList>
            <person name="Konstantinou D."/>
            <person name="Popin R.V."/>
            <person name="Fewer D.P."/>
            <person name="Sivonen K."/>
            <person name="Gkelis S."/>
        </authorList>
    </citation>
    <scope>NUCLEOTIDE SEQUENCE [LARGE SCALE GENOMIC DNA]</scope>
    <source>
        <strain evidence="2 3">TAU-MAC 1615</strain>
    </source>
</reference>
<keyword evidence="1" id="KW-0472">Membrane</keyword>
<name>A0ABS5XY38_9CYAN</name>
<sequence>MHPILKDWLQNLGCFLPLAFFGFCMAVIVHWVSTETGPARILIILQSKILEGEHSANLTIAIFVIPALVGAWLISKAWRRFFRRFGVYDRPTTNVGFEQPNVGFEPTSIGFDQPNTPAYSSQAMANERDSHSMG</sequence>
<keyword evidence="1" id="KW-1133">Transmembrane helix</keyword>
<organism evidence="2 3">
    <name type="scientific">Leptothoe kymatousa TAU-MAC 1615</name>
    <dbReference type="NCBI Taxonomy" id="2364775"/>
    <lineage>
        <taxon>Bacteria</taxon>
        <taxon>Bacillati</taxon>
        <taxon>Cyanobacteriota</taxon>
        <taxon>Cyanophyceae</taxon>
        <taxon>Nodosilineales</taxon>
        <taxon>Cymatolegaceae</taxon>
        <taxon>Leptothoe</taxon>
        <taxon>Leptothoe kymatousa</taxon>
    </lineage>
</organism>
<protein>
    <submittedName>
        <fullName evidence="2">Uncharacterized protein</fullName>
    </submittedName>
</protein>
<proteinExistence type="predicted"/>
<evidence type="ECO:0000256" key="1">
    <source>
        <dbReference type="SAM" id="Phobius"/>
    </source>
</evidence>
<accession>A0ABS5XY38</accession>
<gene>
    <name evidence="2" type="ORF">IXB28_00040</name>
</gene>
<dbReference type="Proteomes" id="UP001196661">
    <property type="component" value="Unassembled WGS sequence"/>
</dbReference>
<keyword evidence="1" id="KW-0812">Transmembrane</keyword>
<dbReference type="EMBL" id="JADOER010000001">
    <property type="protein sequence ID" value="MBT9310581.1"/>
    <property type="molecule type" value="Genomic_DNA"/>
</dbReference>
<feature type="transmembrane region" description="Helical" evidence="1">
    <location>
        <begin position="55"/>
        <end position="74"/>
    </location>
</feature>